<dbReference type="Gene3D" id="3.40.190.10">
    <property type="entry name" value="Periplasmic binding protein-like II"/>
    <property type="match status" value="1"/>
</dbReference>
<sequence length="329" mass="33865">MTTCKGAVSRRSLLAAAGAAALPGGGHAQPAAFPSRPIRVVSPYTPGGGTDTTARLIAPVMQEVLGQPIVVENRAGAGGSIGAAVVAAAPPDGHTLLLDALGHVVNPHLLRNLPFDYATAFAPVSLITVLPQILVVPPNLPVASLAEFVAWCRARPGQLAYGSSGNATGSHLASVLFLRETGLDLAHVPYRGGSAVLPDLIAGNVVFAFATVNSASQLVRDGRLQALAVASDTRVSSLPDVPTMATAGYPAVLVDEWNGLYAPAGTPAPVLARLHAAVRQALETPAVRDRFAQIGAVTRGTPPGEFTRYVAAQREMVGRLVRDANITVE</sequence>
<accession>A0ABS5F6D4</accession>
<dbReference type="PANTHER" id="PTHR42928:SF5">
    <property type="entry name" value="BLR1237 PROTEIN"/>
    <property type="match status" value="1"/>
</dbReference>
<dbReference type="EMBL" id="JAAGBB010000048">
    <property type="protein sequence ID" value="MBR0668129.1"/>
    <property type="molecule type" value="Genomic_DNA"/>
</dbReference>
<evidence type="ECO:0000256" key="2">
    <source>
        <dbReference type="SAM" id="SignalP"/>
    </source>
</evidence>
<dbReference type="PIRSF" id="PIRSF017082">
    <property type="entry name" value="YflP"/>
    <property type="match status" value="1"/>
</dbReference>
<feature type="chain" id="PRO_5045757149" evidence="2">
    <location>
        <begin position="29"/>
        <end position="329"/>
    </location>
</feature>
<comment type="caution">
    <text evidence="3">The sequence shown here is derived from an EMBL/GenBank/DDBJ whole genome shotgun (WGS) entry which is preliminary data.</text>
</comment>
<keyword evidence="4" id="KW-1185">Reference proteome</keyword>
<feature type="signal peptide" evidence="2">
    <location>
        <begin position="1"/>
        <end position="28"/>
    </location>
</feature>
<dbReference type="Pfam" id="PF03401">
    <property type="entry name" value="TctC"/>
    <property type="match status" value="1"/>
</dbReference>
<dbReference type="Proteomes" id="UP001196870">
    <property type="component" value="Unassembled WGS sequence"/>
</dbReference>
<evidence type="ECO:0000313" key="4">
    <source>
        <dbReference type="Proteomes" id="UP001196870"/>
    </source>
</evidence>
<reference evidence="4" key="1">
    <citation type="journal article" date="2021" name="Syst. Appl. Microbiol.">
        <title>Roseomonas hellenica sp. nov., isolated from roots of wild-growing Alkanna tinctoria.</title>
        <authorList>
            <person name="Rat A."/>
            <person name="Naranjo H.D."/>
            <person name="Lebbe L."/>
            <person name="Cnockaert M."/>
            <person name="Krigas N."/>
            <person name="Grigoriadou K."/>
            <person name="Maloupa E."/>
            <person name="Willems A."/>
        </authorList>
    </citation>
    <scope>NUCLEOTIDE SEQUENCE [LARGE SCALE GENOMIC DNA]</scope>
    <source>
        <strain evidence="4">LMG 31523</strain>
    </source>
</reference>
<keyword evidence="2" id="KW-0732">Signal</keyword>
<comment type="similarity">
    <text evidence="1">Belongs to the UPF0065 (bug) family.</text>
</comment>
<dbReference type="PROSITE" id="PS51318">
    <property type="entry name" value="TAT"/>
    <property type="match status" value="1"/>
</dbReference>
<evidence type="ECO:0000256" key="1">
    <source>
        <dbReference type="ARBA" id="ARBA00006987"/>
    </source>
</evidence>
<dbReference type="InterPro" id="IPR042100">
    <property type="entry name" value="Bug_dom1"/>
</dbReference>
<evidence type="ECO:0000313" key="3">
    <source>
        <dbReference type="EMBL" id="MBR0668129.1"/>
    </source>
</evidence>
<dbReference type="Gene3D" id="3.40.190.150">
    <property type="entry name" value="Bordetella uptake gene, domain 1"/>
    <property type="match status" value="1"/>
</dbReference>
<dbReference type="SUPFAM" id="SSF53850">
    <property type="entry name" value="Periplasmic binding protein-like II"/>
    <property type="match status" value="1"/>
</dbReference>
<gene>
    <name evidence="3" type="ORF">GXW71_27495</name>
</gene>
<protein>
    <submittedName>
        <fullName evidence="3">Twin-arginine translocation pathway signal protein</fullName>
    </submittedName>
</protein>
<name>A0ABS5F6D4_9PROT</name>
<dbReference type="PANTHER" id="PTHR42928">
    <property type="entry name" value="TRICARBOXYLATE-BINDING PROTEIN"/>
    <property type="match status" value="1"/>
</dbReference>
<proteinExistence type="inferred from homology"/>
<dbReference type="RefSeq" id="WP_211855904.1">
    <property type="nucleotide sequence ID" value="NZ_JAAGBB010000048.1"/>
</dbReference>
<dbReference type="InterPro" id="IPR005064">
    <property type="entry name" value="BUG"/>
</dbReference>
<organism evidence="3 4">
    <name type="scientific">Plastoroseomonas hellenica</name>
    <dbReference type="NCBI Taxonomy" id="2687306"/>
    <lineage>
        <taxon>Bacteria</taxon>
        <taxon>Pseudomonadati</taxon>
        <taxon>Pseudomonadota</taxon>
        <taxon>Alphaproteobacteria</taxon>
        <taxon>Acetobacterales</taxon>
        <taxon>Acetobacteraceae</taxon>
        <taxon>Plastoroseomonas</taxon>
    </lineage>
</organism>
<dbReference type="InterPro" id="IPR006311">
    <property type="entry name" value="TAT_signal"/>
</dbReference>